<reference evidence="1 2" key="1">
    <citation type="submission" date="2019-03" db="EMBL/GenBank/DDBJ databases">
        <authorList>
            <person name="Kim M.K.M."/>
        </authorList>
    </citation>
    <scope>NUCLEOTIDE SEQUENCE [LARGE SCALE GENOMIC DNA]</scope>
    <source>
        <strain evidence="1 2">18JY21-1</strain>
    </source>
</reference>
<sequence>MNCGIAVFPTKEVQDFANSYRKRFDPHYSLINPHLTIRDKEDWTDEQLAAAVNHLEIVAASFSPFTLHFNRFTSLYPSTNTIIIGLEDRKSLDQLHDAVCSESLCIEDSMKHLYHPYLAIGQQMSNDELHDVLASLSKIPVNYTSEIDRIHLLYQTENGAWTTYQTFKFKG</sequence>
<protein>
    <recommendedName>
        <fullName evidence="3">Phosphoesterase</fullName>
    </recommendedName>
</protein>
<evidence type="ECO:0000313" key="2">
    <source>
        <dbReference type="Proteomes" id="UP000295418"/>
    </source>
</evidence>
<evidence type="ECO:0000313" key="1">
    <source>
        <dbReference type="EMBL" id="TCZ72319.1"/>
    </source>
</evidence>
<dbReference type="OrthoDB" id="1524661at2"/>
<gene>
    <name evidence="1" type="ORF">E0485_22285</name>
</gene>
<dbReference type="InterPro" id="IPR009097">
    <property type="entry name" value="Cyclic_Pdiesterase"/>
</dbReference>
<dbReference type="PANTHER" id="PTHR40037:SF1">
    <property type="entry name" value="PHOSPHOESTERASE SAOUHSC_00951-RELATED"/>
    <property type="match status" value="1"/>
</dbReference>
<dbReference type="SUPFAM" id="SSF55144">
    <property type="entry name" value="LigT-like"/>
    <property type="match status" value="1"/>
</dbReference>
<comment type="caution">
    <text evidence="1">The sequence shown here is derived from an EMBL/GenBank/DDBJ whole genome shotgun (WGS) entry which is preliminary data.</text>
</comment>
<dbReference type="Proteomes" id="UP000295418">
    <property type="component" value="Unassembled WGS sequence"/>
</dbReference>
<keyword evidence="2" id="KW-1185">Reference proteome</keyword>
<dbReference type="EMBL" id="SKFG01000038">
    <property type="protein sequence ID" value="TCZ72319.1"/>
    <property type="molecule type" value="Genomic_DNA"/>
</dbReference>
<proteinExistence type="predicted"/>
<organism evidence="1 2">
    <name type="scientific">Paenibacillus albiflavus</name>
    <dbReference type="NCBI Taxonomy" id="2545760"/>
    <lineage>
        <taxon>Bacteria</taxon>
        <taxon>Bacillati</taxon>
        <taxon>Bacillota</taxon>
        <taxon>Bacilli</taxon>
        <taxon>Bacillales</taxon>
        <taxon>Paenibacillaceae</taxon>
        <taxon>Paenibacillus</taxon>
    </lineage>
</organism>
<dbReference type="Pfam" id="PF13563">
    <property type="entry name" value="2_5_RNA_ligase2"/>
    <property type="match status" value="1"/>
</dbReference>
<dbReference type="Gene3D" id="3.90.1140.10">
    <property type="entry name" value="Cyclic phosphodiesterase"/>
    <property type="match status" value="1"/>
</dbReference>
<dbReference type="PANTHER" id="PTHR40037">
    <property type="entry name" value="PHOSPHOESTERASE YJCG-RELATED"/>
    <property type="match status" value="1"/>
</dbReference>
<dbReference type="AlphaFoldDB" id="A0A4R4DZY6"/>
<accession>A0A4R4DZY6</accession>
<dbReference type="InterPro" id="IPR050580">
    <property type="entry name" value="2H_phosphoesterase_YjcG-like"/>
</dbReference>
<dbReference type="NCBIfam" id="NF010223">
    <property type="entry name" value="PRK13679.1"/>
    <property type="match status" value="1"/>
</dbReference>
<evidence type="ECO:0008006" key="3">
    <source>
        <dbReference type="Google" id="ProtNLM"/>
    </source>
</evidence>
<dbReference type="RefSeq" id="WP_132420263.1">
    <property type="nucleotide sequence ID" value="NZ_SKFG01000038.1"/>
</dbReference>
<name>A0A4R4DZY6_9BACL</name>